<accession>A0ABS8SH63</accession>
<proteinExistence type="predicted"/>
<dbReference type="Gene3D" id="3.10.580.10">
    <property type="entry name" value="CBS-domain"/>
    <property type="match status" value="1"/>
</dbReference>
<evidence type="ECO:0000313" key="2">
    <source>
        <dbReference type="Proteomes" id="UP000823775"/>
    </source>
</evidence>
<name>A0ABS8SH63_DATST</name>
<protein>
    <submittedName>
        <fullName evidence="1">5'-AMP-activated protein kinase subunit gamma-1</fullName>
    </submittedName>
</protein>
<evidence type="ECO:0000313" key="1">
    <source>
        <dbReference type="EMBL" id="MCD7458145.1"/>
    </source>
</evidence>
<organism evidence="1 2">
    <name type="scientific">Datura stramonium</name>
    <name type="common">Jimsonweed</name>
    <name type="synonym">Common thornapple</name>
    <dbReference type="NCBI Taxonomy" id="4076"/>
    <lineage>
        <taxon>Eukaryota</taxon>
        <taxon>Viridiplantae</taxon>
        <taxon>Streptophyta</taxon>
        <taxon>Embryophyta</taxon>
        <taxon>Tracheophyta</taxon>
        <taxon>Spermatophyta</taxon>
        <taxon>Magnoliopsida</taxon>
        <taxon>eudicotyledons</taxon>
        <taxon>Gunneridae</taxon>
        <taxon>Pentapetalae</taxon>
        <taxon>asterids</taxon>
        <taxon>lamiids</taxon>
        <taxon>Solanales</taxon>
        <taxon>Solanaceae</taxon>
        <taxon>Solanoideae</taxon>
        <taxon>Datureae</taxon>
        <taxon>Datura</taxon>
    </lineage>
</organism>
<keyword evidence="1" id="KW-0808">Transferase</keyword>
<comment type="caution">
    <text evidence="1">The sequence shown here is derived from an EMBL/GenBank/DDBJ whole genome shotgun (WGS) entry which is preliminary data.</text>
</comment>
<dbReference type="GO" id="GO:0016301">
    <property type="term" value="F:kinase activity"/>
    <property type="evidence" value="ECO:0007669"/>
    <property type="project" value="UniProtKB-KW"/>
</dbReference>
<dbReference type="Proteomes" id="UP000823775">
    <property type="component" value="Unassembled WGS sequence"/>
</dbReference>
<keyword evidence="1" id="KW-0418">Kinase</keyword>
<dbReference type="EMBL" id="JACEIK010000501">
    <property type="protein sequence ID" value="MCD7458145.1"/>
    <property type="molecule type" value="Genomic_DNA"/>
</dbReference>
<keyword evidence="2" id="KW-1185">Reference proteome</keyword>
<reference evidence="1 2" key="1">
    <citation type="journal article" date="2021" name="BMC Genomics">
        <title>Datura genome reveals duplications of psychoactive alkaloid biosynthetic genes and high mutation rate following tissue culture.</title>
        <authorList>
            <person name="Rajewski A."/>
            <person name="Carter-House D."/>
            <person name="Stajich J."/>
            <person name="Litt A."/>
        </authorList>
    </citation>
    <scope>NUCLEOTIDE SEQUENCE [LARGE SCALE GENOMIC DNA]</scope>
    <source>
        <strain evidence="1">AR-01</strain>
    </source>
</reference>
<sequence length="128" mass="14770">MNYRTNSWFDGVWQVDQEQLCVQDEYGVINNLIFVKESDSTPSGFTNRGALKPIMQLSDNEIDISRHHLFIFLSSYRAYELIQIQEGVALDTEVAVKQAFHIMYEQGLAVMPLFGMSECNDLRNAYCF</sequence>
<gene>
    <name evidence="1" type="primary">PRKAG1_2</name>
    <name evidence="1" type="ORF">HAX54_037410</name>
</gene>
<dbReference type="InterPro" id="IPR046342">
    <property type="entry name" value="CBS_dom_sf"/>
</dbReference>